<dbReference type="Proteomes" id="UP001154420">
    <property type="component" value="Unassembled WGS sequence"/>
</dbReference>
<name>A0A9X5BK27_9FIRM</name>
<proteinExistence type="predicted"/>
<gene>
    <name evidence="2" type="ORF">D5281_24055</name>
</gene>
<dbReference type="PROSITE" id="PS51257">
    <property type="entry name" value="PROKAR_LIPOPROTEIN"/>
    <property type="match status" value="1"/>
</dbReference>
<dbReference type="RefSeq" id="WP_004057271.1">
    <property type="nucleotide sequence ID" value="NZ_QZDT01000103.1"/>
</dbReference>
<comment type="caution">
    <text evidence="2">The sequence shown here is derived from an EMBL/GenBank/DDBJ whole genome shotgun (WGS) entry which is preliminary data.</text>
</comment>
<dbReference type="AlphaFoldDB" id="A0A9X5BK27"/>
<accession>A0A9X5BK27</accession>
<evidence type="ECO:0000256" key="1">
    <source>
        <dbReference type="SAM" id="MobiDB-lite"/>
    </source>
</evidence>
<protein>
    <recommendedName>
        <fullName evidence="4">Lipoprotein</fullName>
    </recommendedName>
</protein>
<dbReference type="OrthoDB" id="9782129at2"/>
<keyword evidence="3" id="KW-1185">Reference proteome</keyword>
<reference evidence="2" key="1">
    <citation type="submission" date="2018-09" db="EMBL/GenBank/DDBJ databases">
        <title>Murine metabolic-syndrome-specific gut microbial biobank.</title>
        <authorList>
            <person name="Liu C."/>
        </authorList>
    </citation>
    <scope>NUCLEOTIDE SEQUENCE</scope>
    <source>
        <strain evidence="2">D42-62</strain>
    </source>
</reference>
<evidence type="ECO:0000313" key="2">
    <source>
        <dbReference type="EMBL" id="NBJ95506.1"/>
    </source>
</evidence>
<sequence>MGNTKQKLWKNILVIGILSAILLSGCGKENVPKEEPLMGSGSESTVAEKDSVPEENNAEAEKPTEDTAPSEKVMEQAISEWKEMYASFYEYKDCSAVLVERKENDGTVDEIFTLDITYLSGQPESDEPEHFIADMKASYPADNPEDITLWMDNSGGAMTDFTLFKECGPG</sequence>
<dbReference type="EMBL" id="QZDT01000103">
    <property type="protein sequence ID" value="NBJ95506.1"/>
    <property type="molecule type" value="Genomic_DNA"/>
</dbReference>
<evidence type="ECO:0008006" key="4">
    <source>
        <dbReference type="Google" id="ProtNLM"/>
    </source>
</evidence>
<organism evidence="2 3">
    <name type="scientific">Parablautia muri</name>
    <dbReference type="NCBI Taxonomy" id="2320879"/>
    <lineage>
        <taxon>Bacteria</taxon>
        <taxon>Bacillati</taxon>
        <taxon>Bacillota</taxon>
        <taxon>Clostridia</taxon>
        <taxon>Lachnospirales</taxon>
        <taxon>Lachnospiraceae</taxon>
        <taxon>Parablautia</taxon>
    </lineage>
</organism>
<evidence type="ECO:0000313" key="3">
    <source>
        <dbReference type="Proteomes" id="UP001154420"/>
    </source>
</evidence>
<feature type="region of interest" description="Disordered" evidence="1">
    <location>
        <begin position="32"/>
        <end position="72"/>
    </location>
</feature>